<dbReference type="PROSITE" id="PS51318">
    <property type="entry name" value="TAT"/>
    <property type="match status" value="1"/>
</dbReference>
<name>A0ABZ1W9T4_9ACTN</name>
<protein>
    <submittedName>
        <fullName evidence="2">Uncharacterized protein</fullName>
    </submittedName>
</protein>
<dbReference type="RefSeq" id="WP_329496731.1">
    <property type="nucleotide sequence ID" value="NZ_CP108460.1"/>
</dbReference>
<proteinExistence type="predicted"/>
<reference evidence="2 3" key="1">
    <citation type="submission" date="2022-10" db="EMBL/GenBank/DDBJ databases">
        <title>The complete genomes of actinobacterial strains from the NBC collection.</title>
        <authorList>
            <person name="Joergensen T.S."/>
            <person name="Alvarez Arevalo M."/>
            <person name="Sterndorff E.B."/>
            <person name="Faurdal D."/>
            <person name="Vuksanovic O."/>
            <person name="Mourched A.-S."/>
            <person name="Charusanti P."/>
            <person name="Shaw S."/>
            <person name="Blin K."/>
            <person name="Weber T."/>
        </authorList>
    </citation>
    <scope>NUCLEOTIDE SEQUENCE [LARGE SCALE GENOMIC DNA]</scope>
    <source>
        <strain evidence="2 3">NBC_01247</strain>
    </source>
</reference>
<evidence type="ECO:0000313" key="2">
    <source>
        <dbReference type="EMBL" id="WUS57616.1"/>
    </source>
</evidence>
<evidence type="ECO:0000313" key="3">
    <source>
        <dbReference type="Proteomes" id="UP001432014"/>
    </source>
</evidence>
<feature type="chain" id="PRO_5045585173" evidence="1">
    <location>
        <begin position="38"/>
        <end position="647"/>
    </location>
</feature>
<dbReference type="Proteomes" id="UP001432014">
    <property type="component" value="Chromosome"/>
</dbReference>
<evidence type="ECO:0000256" key="1">
    <source>
        <dbReference type="SAM" id="SignalP"/>
    </source>
</evidence>
<sequence length="647" mass="65913">MDRHRTPARLAGPVRRLALAVAATSTLALTVATPAIAAAPAATGAPAAQQSAAVPPAAQTGKFVPTDPHRILDTRSAIGVPTAGKVPGGTHIRVPVGLPAGDVKAVVMNVTVTGPSEESHLTVFPDGTPLPTASNLNFTAGQTVPNAVTVPVSNGFVDFYNNSGSTDVVADLAGYYTDSVGIPGSSYVPVSPARLLDTRSGGAGPVGADGTVNLRVTGTGGVPAAGASAVVLNVTATGTTSDSFLTVYPHGTARPGTSNLNWTAGQTTPNLVTVPLGADGSVDLYNHIGATQVVADVFGYYQSSPAGSAYSATGPKRMVDTRTSDSFHTLGADGIMNLPVATGGLGTTKVSAVVLNVTATNATDDSFLTVFPGNGTGRPSTSNLNFHAGQTVPNLVIVPVDDSGLINVYNHLGRVDVIVDIFGWFSLPEGGPTNLQMPELPASACATAAPGPWVPVVPGTKYRLGATMPGLSGGTTPRGWLVVVVTAPDGSVTSYEGGLAFPQTPAGTSVELAKSGPGQYSWYAYETNGTVVSAPSRPCYFQADTDSGITGVTVTSDRAPGEIVAQGQQVTFTLAATSVGATEGQRIASFCYSETPQMCTRLPATDGRATITVTASSWGTHFQYVTAYTVSGWSTQTVSFSYYVRSN</sequence>
<dbReference type="InterPro" id="IPR006311">
    <property type="entry name" value="TAT_signal"/>
</dbReference>
<organism evidence="2 3">
    <name type="scientific">Kitasatospora herbaricolor</name>
    <dbReference type="NCBI Taxonomy" id="68217"/>
    <lineage>
        <taxon>Bacteria</taxon>
        <taxon>Bacillati</taxon>
        <taxon>Actinomycetota</taxon>
        <taxon>Actinomycetes</taxon>
        <taxon>Kitasatosporales</taxon>
        <taxon>Streptomycetaceae</taxon>
        <taxon>Kitasatospora</taxon>
    </lineage>
</organism>
<feature type="signal peptide" evidence="1">
    <location>
        <begin position="1"/>
        <end position="37"/>
    </location>
</feature>
<accession>A0ABZ1W9T4</accession>
<keyword evidence="1" id="KW-0732">Signal</keyword>
<dbReference type="EMBL" id="CP108482">
    <property type="protein sequence ID" value="WUS57616.1"/>
    <property type="molecule type" value="Genomic_DNA"/>
</dbReference>
<gene>
    <name evidence="2" type="ORF">OG469_20135</name>
</gene>
<keyword evidence="3" id="KW-1185">Reference proteome</keyword>